<dbReference type="Proteomes" id="UP000325577">
    <property type="component" value="Linkage Group LG15"/>
</dbReference>
<dbReference type="PANTHER" id="PTHR35097:SF1">
    <property type="entry name" value="GDSL ESTERASE_LIPASE"/>
    <property type="match status" value="1"/>
</dbReference>
<protein>
    <submittedName>
        <fullName evidence="1">Uncharacterized protein</fullName>
    </submittedName>
</protein>
<dbReference type="OrthoDB" id="2017825at2759"/>
<accession>A0A5J5B4F6</accession>
<sequence>MDASASCIVSQIEENVAAGSIALVLESKLDKSTRIGGWLEMKRSNLRFLQWAVNMSDTPEDDFGWGLSLGGSIRGPRSWDHFQPLYFGLLGLCDDNHFSAVVARLLGMELLVTAGKYSAPIFAQ</sequence>
<organism evidence="1 2">
    <name type="scientific">Nyssa sinensis</name>
    <dbReference type="NCBI Taxonomy" id="561372"/>
    <lineage>
        <taxon>Eukaryota</taxon>
        <taxon>Viridiplantae</taxon>
        <taxon>Streptophyta</taxon>
        <taxon>Embryophyta</taxon>
        <taxon>Tracheophyta</taxon>
        <taxon>Spermatophyta</taxon>
        <taxon>Magnoliopsida</taxon>
        <taxon>eudicotyledons</taxon>
        <taxon>Gunneridae</taxon>
        <taxon>Pentapetalae</taxon>
        <taxon>asterids</taxon>
        <taxon>Cornales</taxon>
        <taxon>Nyssaceae</taxon>
        <taxon>Nyssa</taxon>
    </lineage>
</organism>
<evidence type="ECO:0000313" key="2">
    <source>
        <dbReference type="Proteomes" id="UP000325577"/>
    </source>
</evidence>
<name>A0A5J5B4F6_9ASTE</name>
<keyword evidence="2" id="KW-1185">Reference proteome</keyword>
<gene>
    <name evidence="1" type="ORF">F0562_027098</name>
</gene>
<reference evidence="1 2" key="1">
    <citation type="submission" date="2019-09" db="EMBL/GenBank/DDBJ databases">
        <title>A chromosome-level genome assembly of the Chinese tupelo Nyssa sinensis.</title>
        <authorList>
            <person name="Yang X."/>
            <person name="Kang M."/>
            <person name="Yang Y."/>
            <person name="Xiong H."/>
            <person name="Wang M."/>
            <person name="Zhang Z."/>
            <person name="Wang Z."/>
            <person name="Wu H."/>
            <person name="Ma T."/>
            <person name="Liu J."/>
            <person name="Xi Z."/>
        </authorList>
    </citation>
    <scope>NUCLEOTIDE SEQUENCE [LARGE SCALE GENOMIC DNA]</scope>
    <source>
        <strain evidence="1">J267</strain>
        <tissue evidence="1">Leaf</tissue>
    </source>
</reference>
<dbReference type="AlphaFoldDB" id="A0A5J5B4F6"/>
<dbReference type="PANTHER" id="PTHR35097">
    <property type="entry name" value="GDSL ESTERASE/LIPASE"/>
    <property type="match status" value="1"/>
</dbReference>
<dbReference type="EMBL" id="CM018038">
    <property type="protein sequence ID" value="KAA8537490.1"/>
    <property type="molecule type" value="Genomic_DNA"/>
</dbReference>
<proteinExistence type="predicted"/>
<evidence type="ECO:0000313" key="1">
    <source>
        <dbReference type="EMBL" id="KAA8537490.1"/>
    </source>
</evidence>